<dbReference type="AlphaFoldDB" id="Q3B1S2"/>
<dbReference type="RefSeq" id="WP_011358579.1">
    <property type="nucleotide sequence ID" value="NC_007512.1"/>
</dbReference>
<dbReference type="Proteomes" id="UP000002709">
    <property type="component" value="Chromosome"/>
</dbReference>
<gene>
    <name evidence="2" type="ordered locus">Plut_1861</name>
</gene>
<sequence>MISFGDIVQVVATLIAAFAGAWFAFIYQNRQKASAERQEHIAAGNRALATLLQQANTLKLYQVDMIEPFRDDPGRHIDIRPTLQYREEALTFDVKSLNFLLTPKYAEVVFDLIIEEERYREALKAINERSRHHFEVVQQKLFRYGIKDGVSYSDRNFRDALGELDYKLVKRHTDAVVLHVDRTVESLVVAKDRLLKTLLEIYPNEKYINFESLQNPPGSIFKQGAA</sequence>
<keyword evidence="1" id="KW-0472">Membrane</keyword>
<name>Q3B1S2_CHLL3</name>
<evidence type="ECO:0000313" key="3">
    <source>
        <dbReference type="Proteomes" id="UP000002709"/>
    </source>
</evidence>
<dbReference type="eggNOG" id="ENOG5033INJ">
    <property type="taxonomic scope" value="Bacteria"/>
</dbReference>
<proteinExistence type="predicted"/>
<dbReference type="HOGENOM" id="CLU_1229078_0_0_10"/>
<keyword evidence="3" id="KW-1185">Reference proteome</keyword>
<feature type="transmembrane region" description="Helical" evidence="1">
    <location>
        <begin position="6"/>
        <end position="27"/>
    </location>
</feature>
<accession>Q3B1S2</accession>
<evidence type="ECO:0000313" key="2">
    <source>
        <dbReference type="EMBL" id="ABB24709.1"/>
    </source>
</evidence>
<dbReference type="OrthoDB" id="7069086at2"/>
<keyword evidence="1" id="KW-1133">Transmembrane helix</keyword>
<organism evidence="2 3">
    <name type="scientific">Chlorobium luteolum (strain DSM 273 / BCRC 81028 / 2530)</name>
    <name type="common">Pelodictyon luteolum</name>
    <dbReference type="NCBI Taxonomy" id="319225"/>
    <lineage>
        <taxon>Bacteria</taxon>
        <taxon>Pseudomonadati</taxon>
        <taxon>Chlorobiota</taxon>
        <taxon>Chlorobiia</taxon>
        <taxon>Chlorobiales</taxon>
        <taxon>Chlorobiaceae</taxon>
        <taxon>Chlorobium/Pelodictyon group</taxon>
        <taxon>Pelodictyon</taxon>
    </lineage>
</organism>
<evidence type="ECO:0000256" key="1">
    <source>
        <dbReference type="SAM" id="Phobius"/>
    </source>
</evidence>
<keyword evidence="1" id="KW-0812">Transmembrane</keyword>
<reference evidence="3" key="1">
    <citation type="submission" date="2005-08" db="EMBL/GenBank/DDBJ databases">
        <title>Complete sequence of Pelodictyon luteolum DSM 273.</title>
        <authorList>
            <consortium name="US DOE Joint Genome Institute"/>
            <person name="Copeland A."/>
            <person name="Lucas S."/>
            <person name="Lapidus A."/>
            <person name="Barry K."/>
            <person name="Detter J.C."/>
            <person name="Glavina T."/>
            <person name="Hammon N."/>
            <person name="Israni S."/>
            <person name="Pitluck S."/>
            <person name="Bryant D."/>
            <person name="Schmutz J."/>
            <person name="Larimer F."/>
            <person name="Land M."/>
            <person name="Kyrpides N."/>
            <person name="Ivanova N."/>
            <person name="Richardson P."/>
        </authorList>
    </citation>
    <scope>NUCLEOTIDE SEQUENCE [LARGE SCALE GENOMIC DNA]</scope>
    <source>
        <strain evidence="3">DSM 273 / BCRC 81028 / 2530</strain>
    </source>
</reference>
<dbReference type="STRING" id="319225.Plut_1861"/>
<protein>
    <submittedName>
        <fullName evidence="2">Uncharacterized protein</fullName>
    </submittedName>
</protein>
<dbReference type="KEGG" id="plt:Plut_1861"/>
<dbReference type="EMBL" id="CP000096">
    <property type="protein sequence ID" value="ABB24709.1"/>
    <property type="molecule type" value="Genomic_DNA"/>
</dbReference>